<gene>
    <name evidence="1" type="ORF">PB01_13480</name>
</gene>
<keyword evidence="2" id="KW-1185">Reference proteome</keyword>
<dbReference type="EMBL" id="CP031223">
    <property type="protein sequence ID" value="QFF99770.1"/>
    <property type="molecule type" value="Genomic_DNA"/>
</dbReference>
<protein>
    <submittedName>
        <fullName evidence="1">Uncharacterized protein</fullName>
    </submittedName>
</protein>
<reference evidence="1 2" key="1">
    <citation type="submission" date="2018-07" db="EMBL/GenBank/DDBJ databases">
        <title>Complete genome sequence of Psychrobacillus sp. PB01, isolated from iceberg, and comparative genome analysis of Psychrobacillus strains.</title>
        <authorList>
            <person name="Lee P.C."/>
        </authorList>
    </citation>
    <scope>NUCLEOTIDE SEQUENCE [LARGE SCALE GENOMIC DNA]</scope>
    <source>
        <strain evidence="1 2">PB01</strain>
    </source>
</reference>
<dbReference type="OrthoDB" id="2058201at2"/>
<accession>A0A5J6SNY1</accession>
<evidence type="ECO:0000313" key="1">
    <source>
        <dbReference type="EMBL" id="QFF99770.1"/>
    </source>
</evidence>
<dbReference type="Proteomes" id="UP000325517">
    <property type="component" value="Chromosome"/>
</dbReference>
<name>A0A5J6SNY1_9BACI</name>
<proteinExistence type="predicted"/>
<dbReference type="AlphaFoldDB" id="A0A5J6SNY1"/>
<organism evidence="1 2">
    <name type="scientific">Psychrobacillus glaciei</name>
    <dbReference type="NCBI Taxonomy" id="2283160"/>
    <lineage>
        <taxon>Bacteria</taxon>
        <taxon>Bacillati</taxon>
        <taxon>Bacillota</taxon>
        <taxon>Bacilli</taxon>
        <taxon>Bacillales</taxon>
        <taxon>Bacillaceae</taxon>
        <taxon>Psychrobacillus</taxon>
    </lineage>
</organism>
<dbReference type="KEGG" id="psyo:PB01_13480"/>
<sequence>MGNVVVKIETMSTEGKSSFPSDVNFWTNLLDNYTNEFQEVVIQCWNEEEHAINELSSRAASTTNEGLIKIFYINLNEENRVFLRNHSVDPNGGLKWFTMFFNVNGDERLEVSHYGSEIILYKADEEIAKQFISIFSSSITTHYYDENAD</sequence>
<dbReference type="RefSeq" id="WP_151700671.1">
    <property type="nucleotide sequence ID" value="NZ_CP031223.1"/>
</dbReference>
<evidence type="ECO:0000313" key="2">
    <source>
        <dbReference type="Proteomes" id="UP000325517"/>
    </source>
</evidence>